<evidence type="ECO:0000259" key="6">
    <source>
        <dbReference type="PROSITE" id="PS50111"/>
    </source>
</evidence>
<dbReference type="GO" id="GO:0016020">
    <property type="term" value="C:membrane"/>
    <property type="evidence" value="ECO:0007669"/>
    <property type="project" value="InterPro"/>
</dbReference>
<dbReference type="Gene3D" id="6.10.340.10">
    <property type="match status" value="1"/>
</dbReference>
<dbReference type="Pfam" id="PF00015">
    <property type="entry name" value="MCPsignal"/>
    <property type="match status" value="1"/>
</dbReference>
<dbReference type="GO" id="GO:0004888">
    <property type="term" value="F:transmembrane signaling receptor activity"/>
    <property type="evidence" value="ECO:0007669"/>
    <property type="project" value="InterPro"/>
</dbReference>
<feature type="transmembrane region" description="Helical" evidence="5">
    <location>
        <begin position="287"/>
        <end position="306"/>
    </location>
</feature>
<proteinExistence type="inferred from homology"/>
<evidence type="ECO:0000256" key="5">
    <source>
        <dbReference type="SAM" id="Phobius"/>
    </source>
</evidence>
<name>A0A285N8Q0_9HYPH</name>
<evidence type="ECO:0000256" key="1">
    <source>
        <dbReference type="ARBA" id="ARBA00023224"/>
    </source>
</evidence>
<evidence type="ECO:0000313" key="9">
    <source>
        <dbReference type="Proteomes" id="UP000219439"/>
    </source>
</evidence>
<feature type="transmembrane region" description="Helical" evidence="5">
    <location>
        <begin position="15"/>
        <end position="34"/>
    </location>
</feature>
<dbReference type="SUPFAM" id="SSF158472">
    <property type="entry name" value="HAMP domain-like"/>
    <property type="match status" value="1"/>
</dbReference>
<evidence type="ECO:0000313" key="8">
    <source>
        <dbReference type="EMBL" id="SNZ05780.1"/>
    </source>
</evidence>
<reference evidence="8 9" key="1">
    <citation type="submission" date="2017-09" db="EMBL/GenBank/DDBJ databases">
        <authorList>
            <person name="Ehlers B."/>
            <person name="Leendertz F.H."/>
        </authorList>
    </citation>
    <scope>NUCLEOTIDE SEQUENCE [LARGE SCALE GENOMIC DNA]</scope>
    <source>
        <strain evidence="8 9">DSM 18289</strain>
    </source>
</reference>
<feature type="domain" description="Methyl-accepting transducer" evidence="6">
    <location>
        <begin position="393"/>
        <end position="633"/>
    </location>
</feature>
<dbReference type="PROSITE" id="PS50885">
    <property type="entry name" value="HAMP"/>
    <property type="match status" value="1"/>
</dbReference>
<dbReference type="Gene3D" id="1.10.287.950">
    <property type="entry name" value="Methyl-accepting chemotaxis protein"/>
    <property type="match status" value="1"/>
</dbReference>
<comment type="similarity">
    <text evidence="2">Belongs to the methyl-accepting chemotaxis (MCP) protein family.</text>
</comment>
<dbReference type="SMART" id="SM00283">
    <property type="entry name" value="MA"/>
    <property type="match status" value="1"/>
</dbReference>
<keyword evidence="5" id="KW-0812">Transmembrane</keyword>
<dbReference type="Pfam" id="PF00672">
    <property type="entry name" value="HAMP"/>
    <property type="match status" value="1"/>
</dbReference>
<keyword evidence="5" id="KW-1133">Transmembrane helix</keyword>
<dbReference type="InterPro" id="IPR004089">
    <property type="entry name" value="MCPsignal_dom"/>
</dbReference>
<protein>
    <submittedName>
        <fullName evidence="8">Methyl-accepting chemotaxis protein</fullName>
    </submittedName>
</protein>
<dbReference type="RefSeq" id="WP_097151554.1">
    <property type="nucleotide sequence ID" value="NZ_OBEL01000001.1"/>
</dbReference>
<evidence type="ECO:0000256" key="2">
    <source>
        <dbReference type="ARBA" id="ARBA00029447"/>
    </source>
</evidence>
<dbReference type="Proteomes" id="UP000219439">
    <property type="component" value="Unassembled WGS sequence"/>
</dbReference>
<accession>A0A285N8Q0</accession>
<dbReference type="OrthoDB" id="5349256at2"/>
<dbReference type="EMBL" id="OBEL01000001">
    <property type="protein sequence ID" value="SNZ05780.1"/>
    <property type="molecule type" value="Genomic_DNA"/>
</dbReference>
<dbReference type="PANTHER" id="PTHR32089">
    <property type="entry name" value="METHYL-ACCEPTING CHEMOTAXIS PROTEIN MCPB"/>
    <property type="match status" value="1"/>
</dbReference>
<keyword evidence="1 3" id="KW-0807">Transducer</keyword>
<dbReference type="GO" id="GO:0006935">
    <property type="term" value="P:chemotaxis"/>
    <property type="evidence" value="ECO:0007669"/>
    <property type="project" value="InterPro"/>
</dbReference>
<organism evidence="8 9">
    <name type="scientific">Cohaesibacter gelatinilyticus</name>
    <dbReference type="NCBI Taxonomy" id="372072"/>
    <lineage>
        <taxon>Bacteria</taxon>
        <taxon>Pseudomonadati</taxon>
        <taxon>Pseudomonadota</taxon>
        <taxon>Alphaproteobacteria</taxon>
        <taxon>Hyphomicrobiales</taxon>
        <taxon>Cohaesibacteraceae</taxon>
    </lineage>
</organism>
<keyword evidence="9" id="KW-1185">Reference proteome</keyword>
<dbReference type="PRINTS" id="PR00260">
    <property type="entry name" value="CHEMTRNSDUCR"/>
</dbReference>
<dbReference type="CDD" id="cd06225">
    <property type="entry name" value="HAMP"/>
    <property type="match status" value="1"/>
</dbReference>
<dbReference type="GO" id="GO:0007165">
    <property type="term" value="P:signal transduction"/>
    <property type="evidence" value="ECO:0007669"/>
    <property type="project" value="UniProtKB-KW"/>
</dbReference>
<keyword evidence="5" id="KW-0472">Membrane</keyword>
<feature type="domain" description="HAMP" evidence="7">
    <location>
        <begin position="307"/>
        <end position="360"/>
    </location>
</feature>
<dbReference type="PROSITE" id="PS50111">
    <property type="entry name" value="CHEMOTAXIS_TRANSDUC_2"/>
    <property type="match status" value="1"/>
</dbReference>
<dbReference type="SUPFAM" id="SSF58104">
    <property type="entry name" value="Methyl-accepting chemotaxis protein (MCP) signaling domain"/>
    <property type="match status" value="1"/>
</dbReference>
<sequence length="667" mass="72777">MVSNGFARLSVRQRIAALVCLMIFGFLGIITLNWKTTSTIQMLKAKESEALHLAATFEQLLAKSLQAARSTEIFLLERGQARADEVAQIFTDIRKIQMPVSSRSDLKKELTRLALASEQFQELVDLQKGVGFGQDDGLRGYLGAAIRRAEEKLEFFIKKAGIDDKSGNVRAHLLRMRQIEKDYMLFGDPKAVQQFEGAYRKTVSSLKPAGFKIVARMELKGFLKVYRKDFLAWIESEKLLQQKIKSHREHMSETIQLLIGQAELAMRDADIQMQESVAIQEQAQTSFYILAAVLLVTSALSSWLIARSITKPLSILAAAMDAIRRKDACVELPAIRSKDELGLLAKAAENFHISVVEASQLQQSAQLDNAKELQRQDDLARMLDTFRQQTDAAIESVNSEAVKVSNAAERLNQLSSRAQGSTDLARQSSQVSTSHMGEMSNNASQLEQAADDILEQTNRAGDVVTHAGQTAEKANQSMNILNQSAEEIGDIVELIGKIAAQTNLLALNATIEAARAGEMGKGFAVVAEEVKQLSGQTAKATETIATQISNIQQAAQATATSLQAITQMIGGVDEATNVISHSVDIQNSSASEMASKMQAALNGAQDVEHNVDEAAKSITASHEEAKAFLAVSVVLDNVIVALSGSMTSFLNAVEQDLDARRKETRLV</sequence>
<gene>
    <name evidence="8" type="ORF">SAMN06265368_0204</name>
</gene>
<dbReference type="AlphaFoldDB" id="A0A285N8Q0"/>
<dbReference type="InterPro" id="IPR004090">
    <property type="entry name" value="Chemotax_Me-accpt_rcpt"/>
</dbReference>
<dbReference type="PANTHER" id="PTHR32089:SF112">
    <property type="entry name" value="LYSOZYME-LIKE PROTEIN-RELATED"/>
    <property type="match status" value="1"/>
</dbReference>
<feature type="region of interest" description="Disordered" evidence="4">
    <location>
        <begin position="414"/>
        <end position="440"/>
    </location>
</feature>
<evidence type="ECO:0000256" key="4">
    <source>
        <dbReference type="SAM" id="MobiDB-lite"/>
    </source>
</evidence>
<evidence type="ECO:0000259" key="7">
    <source>
        <dbReference type="PROSITE" id="PS50885"/>
    </source>
</evidence>
<evidence type="ECO:0000256" key="3">
    <source>
        <dbReference type="PROSITE-ProRule" id="PRU00284"/>
    </source>
</evidence>
<dbReference type="InterPro" id="IPR003660">
    <property type="entry name" value="HAMP_dom"/>
</dbReference>